<keyword evidence="3" id="KW-1185">Reference proteome</keyword>
<feature type="compositionally biased region" description="Polar residues" evidence="1">
    <location>
        <begin position="1"/>
        <end position="13"/>
    </location>
</feature>
<dbReference type="EMBL" id="BAAAYL010000001">
    <property type="protein sequence ID" value="GAA3378883.1"/>
    <property type="molecule type" value="Genomic_DNA"/>
</dbReference>
<protein>
    <submittedName>
        <fullName evidence="2">Uncharacterized protein</fullName>
    </submittedName>
</protein>
<evidence type="ECO:0000313" key="2">
    <source>
        <dbReference type="EMBL" id="GAA3378883.1"/>
    </source>
</evidence>
<sequence length="120" mass="12856">MFVLRTQAQTAVTGHSEPNHAMRKSYSAIRSAPVSHVPGPGDTCDAVGNRTRHRPWAGLPLSTPTRKEGGCAGRPPKRSRPLRAHRDGGGATRRAGTRKTVHGSDSDGTAERVLRGLLCR</sequence>
<feature type="region of interest" description="Disordered" evidence="1">
    <location>
        <begin position="47"/>
        <end position="120"/>
    </location>
</feature>
<proteinExistence type="predicted"/>
<evidence type="ECO:0000256" key="1">
    <source>
        <dbReference type="SAM" id="MobiDB-lite"/>
    </source>
</evidence>
<organism evidence="2 3">
    <name type="scientific">Streptomyces sannanensis</name>
    <dbReference type="NCBI Taxonomy" id="285536"/>
    <lineage>
        <taxon>Bacteria</taxon>
        <taxon>Bacillati</taxon>
        <taxon>Actinomycetota</taxon>
        <taxon>Actinomycetes</taxon>
        <taxon>Kitasatosporales</taxon>
        <taxon>Streptomycetaceae</taxon>
        <taxon>Streptomyces</taxon>
    </lineage>
</organism>
<dbReference type="Proteomes" id="UP001499990">
    <property type="component" value="Unassembled WGS sequence"/>
</dbReference>
<gene>
    <name evidence="2" type="ORF">GCM10020367_60200</name>
</gene>
<feature type="compositionally biased region" description="Basic and acidic residues" evidence="1">
    <location>
        <begin position="102"/>
        <end position="114"/>
    </location>
</feature>
<feature type="region of interest" description="Disordered" evidence="1">
    <location>
        <begin position="1"/>
        <end position="22"/>
    </location>
</feature>
<comment type="caution">
    <text evidence="2">The sequence shown here is derived from an EMBL/GenBank/DDBJ whole genome shotgun (WGS) entry which is preliminary data.</text>
</comment>
<name>A0ABP6SKD1_9ACTN</name>
<evidence type="ECO:0000313" key="3">
    <source>
        <dbReference type="Proteomes" id="UP001499990"/>
    </source>
</evidence>
<reference evidence="3" key="1">
    <citation type="journal article" date="2019" name="Int. J. Syst. Evol. Microbiol.">
        <title>The Global Catalogue of Microorganisms (GCM) 10K type strain sequencing project: providing services to taxonomists for standard genome sequencing and annotation.</title>
        <authorList>
            <consortium name="The Broad Institute Genomics Platform"/>
            <consortium name="The Broad Institute Genome Sequencing Center for Infectious Disease"/>
            <person name="Wu L."/>
            <person name="Ma J."/>
        </authorList>
    </citation>
    <scope>NUCLEOTIDE SEQUENCE [LARGE SCALE GENOMIC DNA]</scope>
    <source>
        <strain evidence="3">JCM 9651</strain>
    </source>
</reference>
<accession>A0ABP6SKD1</accession>